<gene>
    <name evidence="1" type="ORF">C823_04743</name>
</gene>
<organism evidence="1 2">
    <name type="scientific">Eubacterium plexicaudatum ASF492</name>
    <dbReference type="NCBI Taxonomy" id="1235802"/>
    <lineage>
        <taxon>Bacteria</taxon>
        <taxon>Bacillati</taxon>
        <taxon>Bacillota</taxon>
        <taxon>Clostridia</taxon>
        <taxon>Eubacteriales</taxon>
        <taxon>Eubacteriaceae</taxon>
        <taxon>Eubacterium</taxon>
    </lineage>
</organism>
<protein>
    <submittedName>
        <fullName evidence="1">Uncharacterized protein</fullName>
    </submittedName>
</protein>
<dbReference type="PATRIC" id="fig|1235802.3.peg.4999"/>
<dbReference type="HOGENOM" id="CLU_2915639_0_0_9"/>
<sequence>MICKTCNKVMSITGTRYEQKKNKDGSKQFLHKPYCECGNCKYRKYTKFTNFQEIIKRFTNT</sequence>
<proteinExistence type="predicted"/>
<accession>N2A502</accession>
<dbReference type="STRING" id="1235802.C823_04743"/>
<dbReference type="AlphaFoldDB" id="N2A502"/>
<dbReference type="EMBL" id="AQFT01000136">
    <property type="protein sequence ID" value="EMZ21170.1"/>
    <property type="molecule type" value="Genomic_DNA"/>
</dbReference>
<keyword evidence="2" id="KW-1185">Reference proteome</keyword>
<comment type="caution">
    <text evidence="1">The sequence shown here is derived from an EMBL/GenBank/DDBJ whole genome shotgun (WGS) entry which is preliminary data.</text>
</comment>
<evidence type="ECO:0000313" key="1">
    <source>
        <dbReference type="EMBL" id="EMZ21170.1"/>
    </source>
</evidence>
<evidence type="ECO:0000313" key="2">
    <source>
        <dbReference type="Proteomes" id="UP000012589"/>
    </source>
</evidence>
<reference evidence="1 2" key="1">
    <citation type="journal article" date="2014" name="Genome Announc.">
        <title>Draft genome sequences of the altered schaedler flora, a defined bacterial community from gnotobiotic mice.</title>
        <authorList>
            <person name="Wannemuehler M.J."/>
            <person name="Overstreet A.M."/>
            <person name="Ward D.V."/>
            <person name="Phillips G.J."/>
        </authorList>
    </citation>
    <scope>NUCLEOTIDE SEQUENCE [LARGE SCALE GENOMIC DNA]</scope>
    <source>
        <strain evidence="1 2">ASF492</strain>
    </source>
</reference>
<dbReference type="Proteomes" id="UP000012589">
    <property type="component" value="Unassembled WGS sequence"/>
</dbReference>
<name>N2A502_9FIRM</name>